<dbReference type="InterPro" id="IPR043519">
    <property type="entry name" value="NT_sf"/>
</dbReference>
<dbReference type="AlphaFoldDB" id="A0A0F9PEH6"/>
<accession>A0A0F9PEH6</accession>
<dbReference type="Gene3D" id="3.30.460.10">
    <property type="entry name" value="Beta Polymerase, domain 2"/>
    <property type="match status" value="1"/>
</dbReference>
<reference evidence="1" key="1">
    <citation type="journal article" date="2015" name="Nature">
        <title>Complex archaea that bridge the gap between prokaryotes and eukaryotes.</title>
        <authorList>
            <person name="Spang A."/>
            <person name="Saw J.H."/>
            <person name="Jorgensen S.L."/>
            <person name="Zaremba-Niedzwiedzka K."/>
            <person name="Martijn J."/>
            <person name="Lind A.E."/>
            <person name="van Eijk R."/>
            <person name="Schleper C."/>
            <person name="Guy L."/>
            <person name="Ettema T.J."/>
        </authorList>
    </citation>
    <scope>NUCLEOTIDE SEQUENCE</scope>
</reference>
<organism evidence="1">
    <name type="scientific">marine sediment metagenome</name>
    <dbReference type="NCBI Taxonomy" id="412755"/>
    <lineage>
        <taxon>unclassified sequences</taxon>
        <taxon>metagenomes</taxon>
        <taxon>ecological metagenomes</taxon>
    </lineage>
</organism>
<comment type="caution">
    <text evidence="1">The sequence shown here is derived from an EMBL/GenBank/DDBJ whole genome shotgun (WGS) entry which is preliminary data.</text>
</comment>
<dbReference type="EMBL" id="LAZR01005498">
    <property type="protein sequence ID" value="KKM99425.1"/>
    <property type="molecule type" value="Genomic_DNA"/>
</dbReference>
<evidence type="ECO:0008006" key="2">
    <source>
        <dbReference type="Google" id="ProtNLM"/>
    </source>
</evidence>
<evidence type="ECO:0000313" key="1">
    <source>
        <dbReference type="EMBL" id="KKM99425.1"/>
    </source>
</evidence>
<protein>
    <recommendedName>
        <fullName evidence="2">Poly A polymerase head domain-containing protein</fullName>
    </recommendedName>
</protein>
<sequence>MVSIPGPSSLISIGEVTSQLKDAWDAFQQVTGSTEHYLAGGAPRDLILGCSPKDWDIWIPDVPEPMAIMLQTSLQRYHGLRLAKGDILLQEVVVLKPEYTILFEDRGYYVRSLGYFQHGPYNFNVIVIRQSMPLDMLLKTFDWDICQVGYGKEGMQGYATVELAYKMQTLRHTGIEFNSTEGIRITLERGYRFEKQFGLKLHPEDILALKSQLPESVEEEEVLLKGYRLYNLQDDKLTGLKGVAWDGPSMEAQHNEGAIPTDNAQRALRHLMSYNNDCMCGINVFKDLPEPNYMLNHRFVAETVVHGIVAEYENGYRAQYGRINQLWEMMATAEDVGKAKSNKPLHHIKLQKRYGIPVIPVTLVQMMEILVEGGARFTEFWNIQKTRSERPFFDFLDTSRIKFLLNMSPILRKAYKEMTNGRTG</sequence>
<proteinExistence type="predicted"/>
<dbReference type="SUPFAM" id="SSF81301">
    <property type="entry name" value="Nucleotidyltransferase"/>
    <property type="match status" value="1"/>
</dbReference>
<name>A0A0F9PEH6_9ZZZZ</name>
<gene>
    <name evidence="1" type="ORF">LCGC14_1147930</name>
</gene>